<keyword evidence="2" id="KW-0808">Transferase</keyword>
<evidence type="ECO:0000256" key="2">
    <source>
        <dbReference type="ARBA" id="ARBA00022679"/>
    </source>
</evidence>
<dbReference type="Proteomes" id="UP000554482">
    <property type="component" value="Unassembled WGS sequence"/>
</dbReference>
<dbReference type="EC" id="2.5.1.25" evidence="1"/>
<protein>
    <recommendedName>
        <fullName evidence="1">tRNA-uridine aminocarboxypropyltransferase</fullName>
        <ecNumber evidence="1">2.5.1.25</ecNumber>
    </recommendedName>
</protein>
<evidence type="ECO:0000259" key="7">
    <source>
        <dbReference type="SMART" id="SM01144"/>
    </source>
</evidence>
<comment type="caution">
    <text evidence="8">The sequence shown here is derived from an EMBL/GenBank/DDBJ whole genome shotgun (WGS) entry which is preliminary data.</text>
</comment>
<keyword evidence="4" id="KW-0819">tRNA processing</keyword>
<dbReference type="Pfam" id="PF03942">
    <property type="entry name" value="DTW"/>
    <property type="match status" value="2"/>
</dbReference>
<evidence type="ECO:0000256" key="3">
    <source>
        <dbReference type="ARBA" id="ARBA00022691"/>
    </source>
</evidence>
<evidence type="ECO:0000256" key="4">
    <source>
        <dbReference type="ARBA" id="ARBA00022694"/>
    </source>
</evidence>
<comment type="catalytic activity">
    <reaction evidence="6">
        <text>a uridine in tRNA + S-adenosyl-L-methionine = a 3-[(3S)-3-amino-3-carboxypropyl]uridine in tRNA + S-methyl-5'-thioadenosine + H(+)</text>
        <dbReference type="Rhea" id="RHEA:62432"/>
        <dbReference type="Rhea" id="RHEA-COMP:13339"/>
        <dbReference type="Rhea" id="RHEA-COMP:16092"/>
        <dbReference type="ChEBI" id="CHEBI:15378"/>
        <dbReference type="ChEBI" id="CHEBI:17509"/>
        <dbReference type="ChEBI" id="CHEBI:59789"/>
        <dbReference type="ChEBI" id="CHEBI:65315"/>
        <dbReference type="ChEBI" id="CHEBI:82930"/>
        <dbReference type="EC" id="2.5.1.25"/>
    </reaction>
</comment>
<dbReference type="GO" id="GO:0008033">
    <property type="term" value="P:tRNA processing"/>
    <property type="evidence" value="ECO:0007669"/>
    <property type="project" value="UniProtKB-KW"/>
</dbReference>
<gene>
    <name evidence="8" type="ORF">FRX31_023282</name>
</gene>
<keyword evidence="3" id="KW-0949">S-adenosyl-L-methionine</keyword>
<evidence type="ECO:0000313" key="9">
    <source>
        <dbReference type="Proteomes" id="UP000554482"/>
    </source>
</evidence>
<dbReference type="InterPro" id="IPR039262">
    <property type="entry name" value="DTWD2/TAPT"/>
</dbReference>
<organism evidence="8 9">
    <name type="scientific">Thalictrum thalictroides</name>
    <name type="common">Rue-anemone</name>
    <name type="synonym">Anemone thalictroides</name>
    <dbReference type="NCBI Taxonomy" id="46969"/>
    <lineage>
        <taxon>Eukaryota</taxon>
        <taxon>Viridiplantae</taxon>
        <taxon>Streptophyta</taxon>
        <taxon>Embryophyta</taxon>
        <taxon>Tracheophyta</taxon>
        <taxon>Spermatophyta</taxon>
        <taxon>Magnoliopsida</taxon>
        <taxon>Ranunculales</taxon>
        <taxon>Ranunculaceae</taxon>
        <taxon>Thalictroideae</taxon>
        <taxon>Thalictrum</taxon>
    </lineage>
</organism>
<feature type="domain" description="DTW" evidence="7">
    <location>
        <begin position="11"/>
        <end position="424"/>
    </location>
</feature>
<keyword evidence="9" id="KW-1185">Reference proteome</keyword>
<evidence type="ECO:0000313" key="8">
    <source>
        <dbReference type="EMBL" id="KAF5187144.1"/>
    </source>
</evidence>
<proteinExistence type="inferred from homology"/>
<dbReference type="OrthoDB" id="408541at2759"/>
<evidence type="ECO:0000256" key="1">
    <source>
        <dbReference type="ARBA" id="ARBA00012386"/>
    </source>
</evidence>
<reference evidence="8 9" key="1">
    <citation type="submission" date="2020-06" db="EMBL/GenBank/DDBJ databases">
        <title>Transcriptomic and genomic resources for Thalictrum thalictroides and T. hernandezii: Facilitating candidate gene discovery in an emerging model plant lineage.</title>
        <authorList>
            <person name="Arias T."/>
            <person name="Riano-Pachon D.M."/>
            <person name="Di Stilio V.S."/>
        </authorList>
    </citation>
    <scope>NUCLEOTIDE SEQUENCE [LARGE SCALE GENOMIC DNA]</scope>
    <source>
        <strain evidence="9">cv. WT478/WT964</strain>
        <tissue evidence="8">Leaves</tissue>
    </source>
</reference>
<dbReference type="InterPro" id="IPR005636">
    <property type="entry name" value="DTW"/>
</dbReference>
<accession>A0A7J6VPV8</accession>
<dbReference type="AlphaFoldDB" id="A0A7J6VPV8"/>
<name>A0A7J6VPV8_THATH</name>
<dbReference type="PANTHER" id="PTHR21392">
    <property type="entry name" value="TRNA-URIDINE AMINOCARBOXYPROPYLTRANSFERASE 2"/>
    <property type="match status" value="1"/>
</dbReference>
<evidence type="ECO:0000256" key="6">
    <source>
        <dbReference type="ARBA" id="ARBA00048718"/>
    </source>
</evidence>
<dbReference type="GO" id="GO:0016432">
    <property type="term" value="F:tRNA-uridine aminocarboxypropyltransferase activity"/>
    <property type="evidence" value="ECO:0007669"/>
    <property type="project" value="UniProtKB-EC"/>
</dbReference>
<sequence length="434" mass="48402">METQQNPASTKRPTCPSCSKPILLCLCSRFKTPLFDNSISLTILQHDREKTHPLNSARIAKLGLKNVTIANVSDALLEAKFLINLLKPGSQTGSVVGSESESLKETHFGSNLRKKCVENCQMSNNGSGSVVVEEKNNGNHLLDNDSTGDSELEVSAGTISGSNLRNDCDKLNTPNGFTDNGDDLTSSIMDDLVVEREQEFSDKESRGKYSSSCRNNLLKQNSDQIVEKPIVEDVPDIYAVIEKCGHTCSLMRIRTLNDGLLEPDFDQLLKYKVAQDAITNGFNVRKLHKKRVKGGGVSFEKEDSEEFDIVVPQGTALLFPSENSINIEEVDFDVKHLIVLDGTWAKARRMYYENPWLKLLPHLKLDAKKLSLYSEVRLQPKAGYLSTIESIVCAMKALGDDCEELDNLLDVFESMVFDQRRCKDERISKTCPWG</sequence>
<evidence type="ECO:0000256" key="5">
    <source>
        <dbReference type="ARBA" id="ARBA00034489"/>
    </source>
</evidence>
<dbReference type="PANTHER" id="PTHR21392:SF0">
    <property type="entry name" value="TRNA-URIDINE AMINOCARBOXYPROPYLTRANSFERASE 2"/>
    <property type="match status" value="1"/>
</dbReference>
<dbReference type="SMART" id="SM01144">
    <property type="entry name" value="DTW"/>
    <property type="match status" value="1"/>
</dbReference>
<comment type="similarity">
    <text evidence="5">Belongs to the TDD superfamily. DTWD2 family.</text>
</comment>
<dbReference type="EMBL" id="JABWDY010028381">
    <property type="protein sequence ID" value="KAF5187144.1"/>
    <property type="molecule type" value="Genomic_DNA"/>
</dbReference>